<evidence type="ECO:0000313" key="3">
    <source>
        <dbReference type="EMBL" id="KIW08806.1"/>
    </source>
</evidence>
<dbReference type="OrthoDB" id="45365at2759"/>
<dbReference type="CDD" id="cd18186">
    <property type="entry name" value="BTB_POZ_ZBTB_KLHL-like"/>
    <property type="match status" value="1"/>
</dbReference>
<dbReference type="GeneID" id="27308713"/>
<protein>
    <recommendedName>
        <fullName evidence="2">BTB domain-containing protein</fullName>
    </recommendedName>
</protein>
<dbReference type="PANTHER" id="PTHR47843">
    <property type="entry name" value="BTB DOMAIN-CONTAINING PROTEIN-RELATED"/>
    <property type="match status" value="1"/>
</dbReference>
<dbReference type="EMBL" id="KN847530">
    <property type="protein sequence ID" value="KIW08806.1"/>
    <property type="molecule type" value="Genomic_DNA"/>
</dbReference>
<dbReference type="InterPro" id="IPR011333">
    <property type="entry name" value="SKP1/BTB/POZ_sf"/>
</dbReference>
<proteinExistence type="predicted"/>
<feature type="region of interest" description="Disordered" evidence="1">
    <location>
        <begin position="1"/>
        <end position="57"/>
    </location>
</feature>
<dbReference type="RefSeq" id="XP_016218675.1">
    <property type="nucleotide sequence ID" value="XM_016353522.1"/>
</dbReference>
<dbReference type="Gene3D" id="3.30.710.10">
    <property type="entry name" value="Potassium Channel Kv1.1, Chain A"/>
    <property type="match status" value="1"/>
</dbReference>
<dbReference type="VEuPathDB" id="FungiDB:PV09_00740"/>
<dbReference type="InterPro" id="IPR000210">
    <property type="entry name" value="BTB/POZ_dom"/>
</dbReference>
<accession>A0A0D1Y154</accession>
<dbReference type="PROSITE" id="PS50097">
    <property type="entry name" value="BTB"/>
    <property type="match status" value="1"/>
</dbReference>
<gene>
    <name evidence="3" type="ORF">PV09_00740</name>
</gene>
<dbReference type="InParanoid" id="A0A0D1Y154"/>
<name>A0A0D1Y154_9PEZI</name>
<evidence type="ECO:0000259" key="2">
    <source>
        <dbReference type="PROSITE" id="PS50097"/>
    </source>
</evidence>
<dbReference type="HOGENOM" id="CLU_071111_1_0_1"/>
<evidence type="ECO:0000313" key="4">
    <source>
        <dbReference type="Proteomes" id="UP000053259"/>
    </source>
</evidence>
<dbReference type="SUPFAM" id="SSF54695">
    <property type="entry name" value="POZ domain"/>
    <property type="match status" value="1"/>
</dbReference>
<feature type="compositionally biased region" description="Polar residues" evidence="1">
    <location>
        <begin position="47"/>
        <end position="57"/>
    </location>
</feature>
<keyword evidence="4" id="KW-1185">Reference proteome</keyword>
<dbReference type="Pfam" id="PF00651">
    <property type="entry name" value="BTB"/>
    <property type="match status" value="1"/>
</dbReference>
<dbReference type="STRING" id="253628.A0A0D1Y154"/>
<reference evidence="3 4" key="1">
    <citation type="submission" date="2015-01" db="EMBL/GenBank/DDBJ databases">
        <title>The Genome Sequence of Ochroconis gallopava CBS43764.</title>
        <authorList>
            <consortium name="The Broad Institute Genomics Platform"/>
            <person name="Cuomo C."/>
            <person name="de Hoog S."/>
            <person name="Gorbushina A."/>
            <person name="Stielow B."/>
            <person name="Teixiera M."/>
            <person name="Abouelleil A."/>
            <person name="Chapman S.B."/>
            <person name="Priest M."/>
            <person name="Young S.K."/>
            <person name="Wortman J."/>
            <person name="Nusbaum C."/>
            <person name="Birren B."/>
        </authorList>
    </citation>
    <scope>NUCLEOTIDE SEQUENCE [LARGE SCALE GENOMIC DNA]</scope>
    <source>
        <strain evidence="3 4">CBS 43764</strain>
    </source>
</reference>
<feature type="compositionally biased region" description="Polar residues" evidence="1">
    <location>
        <begin position="1"/>
        <end position="12"/>
    </location>
</feature>
<dbReference type="Proteomes" id="UP000053259">
    <property type="component" value="Unassembled WGS sequence"/>
</dbReference>
<dbReference type="PANTHER" id="PTHR47843:SF7">
    <property type="entry name" value="BTB DOMAIN-CONTAINING PROTEIN"/>
    <property type="match status" value="1"/>
</dbReference>
<feature type="domain" description="BTB" evidence="2">
    <location>
        <begin position="64"/>
        <end position="124"/>
    </location>
</feature>
<organism evidence="3 4">
    <name type="scientific">Verruconis gallopava</name>
    <dbReference type="NCBI Taxonomy" id="253628"/>
    <lineage>
        <taxon>Eukaryota</taxon>
        <taxon>Fungi</taxon>
        <taxon>Dikarya</taxon>
        <taxon>Ascomycota</taxon>
        <taxon>Pezizomycotina</taxon>
        <taxon>Dothideomycetes</taxon>
        <taxon>Pleosporomycetidae</taxon>
        <taxon>Venturiales</taxon>
        <taxon>Sympoventuriaceae</taxon>
        <taxon>Verruconis</taxon>
    </lineage>
</organism>
<evidence type="ECO:0000256" key="1">
    <source>
        <dbReference type="SAM" id="MobiDB-lite"/>
    </source>
</evidence>
<sequence length="272" mass="31087">MFRSNSTRNPSFSKRVDKSSKKQRSSFQTPSKSRRLEHAASAMESVVHTSPAQQTSPSLTSPIVTICVGREQRLFAAHEDVLSHSHYLSALCRAQFYESPKRIDLPEEEPEIFSCVLEYLYKGDYYPRLEYDKRRQSWQLEDGTSPDRQSSVESTVFLNGHGVQVLKDTAVYCLAEKFGLAELQRLALRKQGLQSGIQCSTILTSARYAYANTPEHDSKLRAHYLALIIRSRHTFKRSGTMQQEMEQGGKLFFDLFVAMTNHMDDLVKSPRH</sequence>
<dbReference type="AlphaFoldDB" id="A0A0D1Y154"/>